<dbReference type="InterPro" id="IPR029063">
    <property type="entry name" value="SAM-dependent_MTases_sf"/>
</dbReference>
<dbReference type="InterPro" id="IPR050723">
    <property type="entry name" value="CFA/CMAS"/>
</dbReference>
<sequence>MGMLRFQSQAGTDQMSALDRLARRFVLRTLARFPVGRLQLVEPDGNRLLIGEGHPAAALRILDWRAYRMLFTGGALGAGEGWMEELWDSDDLVGVVRFFAANIEPMQALEGGAARMLQPLRSMLHSFNRNSITGSRRNIAAHYDLGNDFFRLFLDPTMMYSSAIYAREDMTLEEAALHKLDVICRKLQLGPDNHLLEIGTGWGGLALHAARHYGCRVTTTTISAEQYAYACARVSEAGLADRVTVLDQDYRQLTGRYDRIVSVEMIEAVGHQYLPGYFARLNDLLTDDGLLLLQAITIPDQRYHYALRQVDFIKRYIFPGGFLPSLRVICSGLGRHTRLQPEQVDDIGLDYARTLADWRSRFLAARQQVAALGFDERFRRMWDYYLCYCEGAFREGAISTVQLLAAGPARRGRPAAQG</sequence>
<dbReference type="InterPro" id="IPR003333">
    <property type="entry name" value="CMAS"/>
</dbReference>
<keyword evidence="4" id="KW-0949">S-adenosyl-L-methionine</keyword>
<keyword evidence="5" id="KW-0443">Lipid metabolism</keyword>
<evidence type="ECO:0000256" key="1">
    <source>
        <dbReference type="ARBA" id="ARBA00010815"/>
    </source>
</evidence>
<dbReference type="EMBL" id="CP004387">
    <property type="protein sequence ID" value="AJD47693.1"/>
    <property type="molecule type" value="Genomic_DNA"/>
</dbReference>
<dbReference type="GO" id="GO:0032259">
    <property type="term" value="P:methylation"/>
    <property type="evidence" value="ECO:0007669"/>
    <property type="project" value="UniProtKB-KW"/>
</dbReference>
<dbReference type="GO" id="GO:0008168">
    <property type="term" value="F:methyltransferase activity"/>
    <property type="evidence" value="ECO:0007669"/>
    <property type="project" value="UniProtKB-KW"/>
</dbReference>
<evidence type="ECO:0000256" key="2">
    <source>
        <dbReference type="ARBA" id="ARBA00022603"/>
    </source>
</evidence>
<evidence type="ECO:0000313" key="8">
    <source>
        <dbReference type="Proteomes" id="UP000006764"/>
    </source>
</evidence>
<organism evidence="7 8">
    <name type="scientific">Isoalcanivorax pacificus W11-5</name>
    <dbReference type="NCBI Taxonomy" id="391936"/>
    <lineage>
        <taxon>Bacteria</taxon>
        <taxon>Pseudomonadati</taxon>
        <taxon>Pseudomonadota</taxon>
        <taxon>Gammaproteobacteria</taxon>
        <taxon>Oceanospirillales</taxon>
        <taxon>Alcanivoracaceae</taxon>
        <taxon>Isoalcanivorax</taxon>
    </lineage>
</organism>
<dbReference type="KEGG" id="apac:S7S_06385"/>
<feature type="active site" evidence="6">
    <location>
        <position position="389"/>
    </location>
</feature>
<keyword evidence="3" id="KW-0808">Transferase</keyword>
<evidence type="ECO:0000256" key="4">
    <source>
        <dbReference type="ARBA" id="ARBA00022691"/>
    </source>
</evidence>
<reference evidence="7 8" key="1">
    <citation type="journal article" date="2012" name="J. Bacteriol.">
        <title>Genome sequence of an alkane-degrading bacterium, Alcanivorax pacificus type strain W11-5, isolated from deep sea sediment.</title>
        <authorList>
            <person name="Lai Q."/>
            <person name="Shao Z."/>
        </authorList>
    </citation>
    <scope>NUCLEOTIDE SEQUENCE [LARGE SCALE GENOMIC DNA]</scope>
    <source>
        <strain evidence="7 8">W11-5</strain>
    </source>
</reference>
<accession>A0A0B4XMA7</accession>
<dbReference type="Gene3D" id="3.40.50.150">
    <property type="entry name" value="Vaccinia Virus protein VP39"/>
    <property type="match status" value="1"/>
</dbReference>
<evidence type="ECO:0000256" key="6">
    <source>
        <dbReference type="PIRSR" id="PIRSR003085-1"/>
    </source>
</evidence>
<keyword evidence="8" id="KW-1185">Reference proteome</keyword>
<name>A0A0B4XMA7_9GAMM</name>
<evidence type="ECO:0000313" key="7">
    <source>
        <dbReference type="EMBL" id="AJD47693.1"/>
    </source>
</evidence>
<dbReference type="GO" id="GO:0008610">
    <property type="term" value="P:lipid biosynthetic process"/>
    <property type="evidence" value="ECO:0007669"/>
    <property type="project" value="InterPro"/>
</dbReference>
<dbReference type="PIRSF" id="PIRSF003085">
    <property type="entry name" value="CMAS"/>
    <property type="match status" value="1"/>
</dbReference>
<dbReference type="CDD" id="cd02440">
    <property type="entry name" value="AdoMet_MTases"/>
    <property type="match status" value="1"/>
</dbReference>
<evidence type="ECO:0000256" key="3">
    <source>
        <dbReference type="ARBA" id="ARBA00022679"/>
    </source>
</evidence>
<proteinExistence type="inferred from homology"/>
<gene>
    <name evidence="7" type="ORF">S7S_06385</name>
</gene>
<keyword evidence="2" id="KW-0489">Methyltransferase</keyword>
<dbReference type="SUPFAM" id="SSF53335">
    <property type="entry name" value="S-adenosyl-L-methionine-dependent methyltransferases"/>
    <property type="match status" value="1"/>
</dbReference>
<dbReference type="STRING" id="391936.S7S_06385"/>
<evidence type="ECO:0000256" key="5">
    <source>
        <dbReference type="ARBA" id="ARBA00023098"/>
    </source>
</evidence>
<protein>
    <submittedName>
        <fullName evidence="7">Cyclopropane-fatty-acyl-phospholipid synthase</fullName>
    </submittedName>
</protein>
<dbReference type="PANTHER" id="PTHR43667:SF2">
    <property type="entry name" value="FATTY ACID C-METHYL TRANSFERASE"/>
    <property type="match status" value="1"/>
</dbReference>
<dbReference type="OrthoDB" id="9782855at2"/>
<dbReference type="Proteomes" id="UP000006764">
    <property type="component" value="Chromosome"/>
</dbReference>
<dbReference type="AlphaFoldDB" id="A0A0B4XMA7"/>
<dbReference type="PANTHER" id="PTHR43667">
    <property type="entry name" value="CYCLOPROPANE-FATTY-ACYL-PHOSPHOLIPID SYNTHASE"/>
    <property type="match status" value="1"/>
</dbReference>
<dbReference type="HOGENOM" id="CLU_026434_0_2_6"/>
<dbReference type="Pfam" id="PF02353">
    <property type="entry name" value="CMAS"/>
    <property type="match status" value="1"/>
</dbReference>
<comment type="similarity">
    <text evidence="1">Belongs to the CFA/CMAS family.</text>
</comment>
<dbReference type="RefSeq" id="WP_082027649.1">
    <property type="nucleotide sequence ID" value="NZ_CP004387.1"/>
</dbReference>